<organism evidence="1 2">
    <name type="scientific">Euplotes crassus</name>
    <dbReference type="NCBI Taxonomy" id="5936"/>
    <lineage>
        <taxon>Eukaryota</taxon>
        <taxon>Sar</taxon>
        <taxon>Alveolata</taxon>
        <taxon>Ciliophora</taxon>
        <taxon>Intramacronucleata</taxon>
        <taxon>Spirotrichea</taxon>
        <taxon>Hypotrichia</taxon>
        <taxon>Euplotida</taxon>
        <taxon>Euplotidae</taxon>
        <taxon>Moneuplotes</taxon>
    </lineage>
</organism>
<comment type="caution">
    <text evidence="1">The sequence shown here is derived from an EMBL/GenBank/DDBJ whole genome shotgun (WGS) entry which is preliminary data.</text>
</comment>
<sequence>MFNRFLVKTLYKSSALKGTTLGLGRVAVAPANSLFNFNKMGFFDYSDNAIFSSDEEDAAERTLKKANQAQGQSDFFDAEAPRTDVHEGAFDPDDIPLYIYKMREEISRLRRGERDVPAYFPNFRRFVAMHHQNKERIAAEFPRSSVVFYEYCAQRRVRREAGFLETLENEIAEHSLQNMPIPGIKNFVRSAASLGRARPAVLDKLMEVLESRNAYNDIKANLIMLEDLLYLRYAIPEEYMLNSYKKFYEKLVGEGLFDPRERDMRRGFSSQITNGNMFGLISTTAKYLCENKETISFTEEEVKDFLERHSVKDEEGNVTYKPNETTNSVKDYILLTLCQEHVKSMRNGPLLKFFEVCQPEIFDNTPYMKDALLTRQNEASKRTDNRQSFLKLRQHKNLASVLDEAGYSYHTFQKVGDFFAPLFLLEQENAIVEYQSLMDCVKLGKRSGPAHGRAYMRGEIFKGLGYNYQVVSFRDFIKYENDRAGLIELVQSKLTKAE</sequence>
<accession>A0AAD1UDJ5</accession>
<evidence type="ECO:0000313" key="1">
    <source>
        <dbReference type="EMBL" id="CAI2366031.1"/>
    </source>
</evidence>
<reference evidence="1" key="1">
    <citation type="submission" date="2023-07" db="EMBL/GenBank/DDBJ databases">
        <authorList>
            <consortium name="AG Swart"/>
            <person name="Singh M."/>
            <person name="Singh A."/>
            <person name="Seah K."/>
            <person name="Emmerich C."/>
        </authorList>
    </citation>
    <scope>NUCLEOTIDE SEQUENCE</scope>
    <source>
        <strain evidence="1">DP1</strain>
    </source>
</reference>
<proteinExistence type="predicted"/>
<dbReference type="Proteomes" id="UP001295684">
    <property type="component" value="Unassembled WGS sequence"/>
</dbReference>
<evidence type="ECO:0000313" key="2">
    <source>
        <dbReference type="Proteomes" id="UP001295684"/>
    </source>
</evidence>
<gene>
    <name evidence="1" type="ORF">ECRASSUSDP1_LOCUS7300</name>
</gene>
<keyword evidence="2" id="KW-1185">Reference proteome</keyword>
<dbReference type="EMBL" id="CAMPGE010007103">
    <property type="protein sequence ID" value="CAI2366031.1"/>
    <property type="molecule type" value="Genomic_DNA"/>
</dbReference>
<name>A0AAD1UDJ5_EUPCR</name>
<dbReference type="AlphaFoldDB" id="A0AAD1UDJ5"/>
<protein>
    <submittedName>
        <fullName evidence="1">Uncharacterized protein</fullName>
    </submittedName>
</protein>